<keyword evidence="2" id="KW-1185">Reference proteome</keyword>
<accession>A0AAE9G8P5</accession>
<evidence type="ECO:0000313" key="2">
    <source>
        <dbReference type="Proteomes" id="UP000832072"/>
    </source>
</evidence>
<reference evidence="1 2" key="1">
    <citation type="submission" date="2022-02" db="EMBL/GenBank/DDBJ databases">
        <authorList>
            <person name="Tian F."/>
            <person name="Li J."/>
            <person name="Li F."/>
            <person name="Tong Y."/>
        </authorList>
    </citation>
    <scope>NUCLEOTIDE SEQUENCE [LARGE SCALE GENOMIC DNA]</scope>
</reference>
<sequence>MIYAITYKDFKGRRQVLFDRGQAQVFEGAELVNEKLMQTQDRLADLLDGSPKRVKVALFKKEIQRTDYPREKIAFWRQCLQTLEIVPYQFNFEVKK</sequence>
<dbReference type="InterPro" id="IPR058010">
    <property type="entry name" value="Y01A"/>
</dbReference>
<dbReference type="Pfam" id="PF25693">
    <property type="entry name" value="Phage_Y01A"/>
    <property type="match status" value="1"/>
</dbReference>
<dbReference type="Proteomes" id="UP000832072">
    <property type="component" value="Segment"/>
</dbReference>
<dbReference type="EMBL" id="OM638103">
    <property type="protein sequence ID" value="UNY47073.1"/>
    <property type="molecule type" value="Genomic_DNA"/>
</dbReference>
<gene>
    <name evidence="1" type="ORF">EHEKIMEA_00191</name>
</gene>
<protein>
    <submittedName>
        <fullName evidence="1">Uncharacterized protein</fullName>
    </submittedName>
</protein>
<organism evidence="1 2">
    <name type="scientific">Cronobacter phage LPCS28</name>
    <dbReference type="NCBI Taxonomy" id="2924885"/>
    <lineage>
        <taxon>Viruses</taxon>
        <taxon>Duplodnaviria</taxon>
        <taxon>Heunggongvirae</taxon>
        <taxon>Uroviricota</taxon>
        <taxon>Caudoviricetes</taxon>
        <taxon>Pantevenvirales</taxon>
        <taxon>Straboviridae</taxon>
        <taxon>Nanhuvirus</taxon>
        <taxon>Nanhuvirus LPCS28</taxon>
    </lineage>
</organism>
<proteinExistence type="predicted"/>
<evidence type="ECO:0000313" key="1">
    <source>
        <dbReference type="EMBL" id="UNY47073.1"/>
    </source>
</evidence>
<name>A0AAE9G8P5_9CAUD</name>